<evidence type="ECO:0000313" key="3">
    <source>
        <dbReference type="Proteomes" id="UP000319783"/>
    </source>
</evidence>
<dbReference type="AlphaFoldDB" id="A0A533QB91"/>
<dbReference type="InterPro" id="IPR045382">
    <property type="entry name" value="DUF6529"/>
</dbReference>
<feature type="transmembrane region" description="Helical" evidence="1">
    <location>
        <begin position="83"/>
        <end position="105"/>
    </location>
</feature>
<evidence type="ECO:0000256" key="1">
    <source>
        <dbReference type="SAM" id="Phobius"/>
    </source>
</evidence>
<proteinExistence type="predicted"/>
<keyword evidence="1" id="KW-1133">Transmembrane helix</keyword>
<reference evidence="2 3" key="1">
    <citation type="submission" date="2019-04" db="EMBL/GenBank/DDBJ databases">
        <title>Genome of a novel bacterium Candidatus Jettenia ecosi reconstructed from metagenome of an anammox bioreactor.</title>
        <authorList>
            <person name="Mardanov A.V."/>
            <person name="Beletsky A.V."/>
            <person name="Ravin N.V."/>
            <person name="Botchkova E.A."/>
            <person name="Litti Y.V."/>
            <person name="Nozhevnikova A.N."/>
        </authorList>
    </citation>
    <scope>NUCLEOTIDE SEQUENCE [LARGE SCALE GENOMIC DNA]</scope>
    <source>
        <strain evidence="2">J2</strain>
    </source>
</reference>
<keyword evidence="1" id="KW-0472">Membrane</keyword>
<feature type="transmembrane region" description="Helical" evidence="1">
    <location>
        <begin position="54"/>
        <end position="71"/>
    </location>
</feature>
<sequence>MNFLELKPVTNSLLAFGLLGIGSIGALFILALIGRTNPPKNPNFFRWAHRITGYIFFAFYLFIATIMFKKFGEFTFLPPKATIHAYVGISIFAMIIIKICIVRFYRKFYSSLPIYGILIILAVYLQIPLYAGYDIFSAIMGKYTTLSEKKKLAWTQVQGRQKAIGQECAINSSQEKNCSSPKTGDRWQNHISSIYARYPEITGSSEVLPTSGHSIENLEISGRKIKARMENWISLWE</sequence>
<dbReference type="Pfam" id="PF20139">
    <property type="entry name" value="DUF6529"/>
    <property type="match status" value="1"/>
</dbReference>
<comment type="caution">
    <text evidence="2">The sequence shown here is derived from an EMBL/GenBank/DDBJ whole genome shotgun (WGS) entry which is preliminary data.</text>
</comment>
<feature type="transmembrane region" description="Helical" evidence="1">
    <location>
        <begin position="12"/>
        <end position="33"/>
    </location>
</feature>
<organism evidence="2 3">
    <name type="scientific">Candidatus Jettenia ecosi</name>
    <dbReference type="NCBI Taxonomy" id="2494326"/>
    <lineage>
        <taxon>Bacteria</taxon>
        <taxon>Pseudomonadati</taxon>
        <taxon>Planctomycetota</taxon>
        <taxon>Candidatus Brocadiia</taxon>
        <taxon>Candidatus Brocadiales</taxon>
        <taxon>Candidatus Brocadiaceae</taxon>
        <taxon>Candidatus Jettenia</taxon>
    </lineage>
</organism>
<dbReference type="EMBL" id="SULG01000031">
    <property type="protein sequence ID" value="TLD41974.1"/>
    <property type="molecule type" value="Genomic_DNA"/>
</dbReference>
<protein>
    <submittedName>
        <fullName evidence="2">Uncharacterized protein</fullName>
    </submittedName>
</protein>
<feature type="transmembrane region" description="Helical" evidence="1">
    <location>
        <begin position="112"/>
        <end position="133"/>
    </location>
</feature>
<dbReference type="Proteomes" id="UP000319783">
    <property type="component" value="Unassembled WGS sequence"/>
</dbReference>
<name>A0A533QB91_9BACT</name>
<keyword evidence="1" id="KW-0812">Transmembrane</keyword>
<accession>A0A533QB91</accession>
<gene>
    <name evidence="2" type="ORF">JETT_1763</name>
</gene>
<evidence type="ECO:0000313" key="2">
    <source>
        <dbReference type="EMBL" id="TLD41974.1"/>
    </source>
</evidence>